<dbReference type="GO" id="GO:0045926">
    <property type="term" value="P:negative regulation of growth"/>
    <property type="evidence" value="ECO:0007669"/>
    <property type="project" value="UniProtKB-ARBA"/>
</dbReference>
<dbReference type="GO" id="GO:0005634">
    <property type="term" value="C:nucleus"/>
    <property type="evidence" value="ECO:0007669"/>
    <property type="project" value="UniProtKB-SubCell"/>
</dbReference>
<evidence type="ECO:0000256" key="13">
    <source>
        <dbReference type="ARBA" id="ARBA00031903"/>
    </source>
</evidence>
<evidence type="ECO:0000313" key="20">
    <source>
        <dbReference type="Proteomes" id="UP000276834"/>
    </source>
</evidence>
<evidence type="ECO:0000256" key="2">
    <source>
        <dbReference type="ARBA" id="ARBA00004177"/>
    </source>
</evidence>
<feature type="compositionally biased region" description="Basic residues" evidence="16">
    <location>
        <begin position="135"/>
        <end position="147"/>
    </location>
</feature>
<name>A0A3L8SGI7_CHLGU</name>
<dbReference type="AlphaFoldDB" id="A0A3L8SGI7"/>
<accession>A0A3L8SGI7</accession>
<dbReference type="GO" id="GO:0004861">
    <property type="term" value="F:cyclin-dependent protein serine/threonine kinase inhibitor activity"/>
    <property type="evidence" value="ECO:0007669"/>
    <property type="project" value="InterPro"/>
</dbReference>
<evidence type="ECO:0000256" key="17">
    <source>
        <dbReference type="SAM" id="SignalP"/>
    </source>
</evidence>
<evidence type="ECO:0000256" key="8">
    <source>
        <dbReference type="ARBA" id="ARBA00022753"/>
    </source>
</evidence>
<comment type="subcellular location">
    <subcellularLocation>
        <location evidence="3">Cytoplasm</location>
    </subcellularLocation>
    <subcellularLocation>
        <location evidence="2">Endosome</location>
    </subcellularLocation>
    <subcellularLocation>
        <location evidence="1">Nucleus</location>
    </subcellularLocation>
</comment>
<feature type="region of interest" description="Disordered" evidence="16">
    <location>
        <begin position="299"/>
        <end position="361"/>
    </location>
</feature>
<dbReference type="Gene3D" id="4.10.365.10">
    <property type="entry name" value="p27"/>
    <property type="match status" value="1"/>
</dbReference>
<evidence type="ECO:0000256" key="16">
    <source>
        <dbReference type="SAM" id="MobiDB-lite"/>
    </source>
</evidence>
<comment type="function">
    <text evidence="15">Important regulator of cell cycle progression. Inhibits the kinase activity of CDK2 bound to cyclin A, but has little inhibitory activity on CDK2 bound to SPDYA. Involved in G1 arrest. Potent inhibitor of cyclin E- and cyclin A-CDK2 complexes. Forms a complex with cyclin type D-CDK4 complexes and is involved in the assembly, stability, and modulation of CCND1-CDK4 complex activation. Acts either as an inhibitor or an activator of cyclin type D-CDK4 complexes depending on its phosphorylation state and/or stoichometry.</text>
</comment>
<reference evidence="19 20" key="1">
    <citation type="journal article" date="2018" name="Proc. R. Soc. B">
        <title>A non-coding region near Follistatin controls head colour polymorphism in the Gouldian finch.</title>
        <authorList>
            <person name="Toomey M.B."/>
            <person name="Marques C.I."/>
            <person name="Andrade P."/>
            <person name="Araujo P.M."/>
            <person name="Sabatino S."/>
            <person name="Gazda M.A."/>
            <person name="Afonso S."/>
            <person name="Lopes R.J."/>
            <person name="Corbo J.C."/>
            <person name="Carneiro M."/>
        </authorList>
    </citation>
    <scope>NUCLEOTIDE SEQUENCE [LARGE SCALE GENOMIC DNA]</scope>
    <source>
        <strain evidence="19">Red01</strain>
        <tissue evidence="19">Muscle</tissue>
    </source>
</reference>
<keyword evidence="7" id="KW-0597">Phosphoprotein</keyword>
<dbReference type="GO" id="GO:1901990">
    <property type="term" value="P:regulation of mitotic cell cycle phase transition"/>
    <property type="evidence" value="ECO:0007669"/>
    <property type="project" value="UniProtKB-ARBA"/>
</dbReference>
<dbReference type="PANTHER" id="PTHR10265">
    <property type="entry name" value="CYCLIN-DEPENDENT KINASE INHIBITOR 1"/>
    <property type="match status" value="1"/>
</dbReference>
<evidence type="ECO:0000256" key="14">
    <source>
        <dbReference type="ARBA" id="ARBA00031925"/>
    </source>
</evidence>
<comment type="similarity">
    <text evidence="4">Belongs to the CDI family.</text>
</comment>
<dbReference type="GO" id="GO:0012501">
    <property type="term" value="P:programmed cell death"/>
    <property type="evidence" value="ECO:0007669"/>
    <property type="project" value="UniProtKB-ARBA"/>
</dbReference>
<dbReference type="GO" id="GO:0030332">
    <property type="term" value="F:cyclin binding"/>
    <property type="evidence" value="ECO:0007669"/>
    <property type="project" value="UniProtKB-ARBA"/>
</dbReference>
<dbReference type="InterPro" id="IPR003175">
    <property type="entry name" value="CDI_dom"/>
</dbReference>
<feature type="compositionally biased region" description="Polar residues" evidence="16">
    <location>
        <begin position="340"/>
        <end position="361"/>
    </location>
</feature>
<dbReference type="GO" id="GO:0000082">
    <property type="term" value="P:G1/S transition of mitotic cell cycle"/>
    <property type="evidence" value="ECO:0007669"/>
    <property type="project" value="TreeGrafter"/>
</dbReference>
<dbReference type="GO" id="GO:0007165">
    <property type="term" value="P:signal transduction"/>
    <property type="evidence" value="ECO:0007669"/>
    <property type="project" value="UniProtKB-ARBA"/>
</dbReference>
<dbReference type="InterPro" id="IPR044898">
    <property type="entry name" value="CDI_dom_sf"/>
</dbReference>
<dbReference type="Proteomes" id="UP000276834">
    <property type="component" value="Unassembled WGS sequence"/>
</dbReference>
<keyword evidence="17" id="KW-0732">Signal</keyword>
<dbReference type="Pfam" id="PF02234">
    <property type="entry name" value="CDI"/>
    <property type="match status" value="1"/>
</dbReference>
<evidence type="ECO:0000256" key="4">
    <source>
        <dbReference type="ARBA" id="ARBA00006726"/>
    </source>
</evidence>
<evidence type="ECO:0000256" key="5">
    <source>
        <dbReference type="ARBA" id="ARBA00014547"/>
    </source>
</evidence>
<dbReference type="GO" id="GO:0005768">
    <property type="term" value="C:endosome"/>
    <property type="evidence" value="ECO:0007669"/>
    <property type="project" value="UniProtKB-SubCell"/>
</dbReference>
<gene>
    <name evidence="19" type="ORF">DV515_00007743</name>
</gene>
<evidence type="ECO:0000256" key="6">
    <source>
        <dbReference type="ARBA" id="ARBA00022490"/>
    </source>
</evidence>
<feature type="region of interest" description="Disordered" evidence="16">
    <location>
        <begin position="61"/>
        <end position="190"/>
    </location>
</feature>
<comment type="caution">
    <text evidence="19">The sequence shown here is derived from an EMBL/GenBank/DDBJ whole genome shotgun (WGS) entry which is preliminary data.</text>
</comment>
<feature type="signal peptide" evidence="17">
    <location>
        <begin position="1"/>
        <end position="25"/>
    </location>
</feature>
<dbReference type="GO" id="GO:0051087">
    <property type="term" value="F:protein-folding chaperone binding"/>
    <property type="evidence" value="ECO:0007669"/>
    <property type="project" value="TreeGrafter"/>
</dbReference>
<keyword evidence="11" id="KW-0539">Nucleus</keyword>
<dbReference type="GO" id="GO:0045930">
    <property type="term" value="P:negative regulation of mitotic cell cycle"/>
    <property type="evidence" value="ECO:0007669"/>
    <property type="project" value="TreeGrafter"/>
</dbReference>
<dbReference type="EMBL" id="QUSF01000021">
    <property type="protein sequence ID" value="RLW01771.1"/>
    <property type="molecule type" value="Genomic_DNA"/>
</dbReference>
<organism evidence="19 20">
    <name type="scientific">Chloebia gouldiae</name>
    <name type="common">Gouldian finch</name>
    <name type="synonym">Erythrura gouldiae</name>
    <dbReference type="NCBI Taxonomy" id="44316"/>
    <lineage>
        <taxon>Eukaryota</taxon>
        <taxon>Metazoa</taxon>
        <taxon>Chordata</taxon>
        <taxon>Craniata</taxon>
        <taxon>Vertebrata</taxon>
        <taxon>Euteleostomi</taxon>
        <taxon>Archelosauria</taxon>
        <taxon>Archosauria</taxon>
        <taxon>Dinosauria</taxon>
        <taxon>Saurischia</taxon>
        <taxon>Theropoda</taxon>
        <taxon>Coelurosauria</taxon>
        <taxon>Aves</taxon>
        <taxon>Neognathae</taxon>
        <taxon>Neoaves</taxon>
        <taxon>Telluraves</taxon>
        <taxon>Australaves</taxon>
        <taxon>Passeriformes</taxon>
        <taxon>Passeroidea</taxon>
        <taxon>Passeridae</taxon>
        <taxon>Chloebia</taxon>
    </lineage>
</organism>
<keyword evidence="12" id="KW-0131">Cell cycle</keyword>
<keyword evidence="9" id="KW-0832">Ubl conjugation</keyword>
<evidence type="ECO:0000256" key="9">
    <source>
        <dbReference type="ARBA" id="ARBA00022843"/>
    </source>
</evidence>
<feature type="compositionally biased region" description="Polar residues" evidence="16">
    <location>
        <begin position="301"/>
        <end position="313"/>
    </location>
</feature>
<dbReference type="OrthoDB" id="6373236at2759"/>
<feature type="domain" description="Cyclin-dependent kinase inhibitor" evidence="18">
    <location>
        <begin position="194"/>
        <end position="242"/>
    </location>
</feature>
<evidence type="ECO:0000259" key="18">
    <source>
        <dbReference type="Pfam" id="PF02234"/>
    </source>
</evidence>
<keyword evidence="8" id="KW-0967">Endosome</keyword>
<dbReference type="FunFam" id="4.10.365.10:FF:000001">
    <property type="entry name" value="Cyclin-dependent kinase inhibitor 1B"/>
    <property type="match status" value="1"/>
</dbReference>
<proteinExistence type="inferred from homology"/>
<evidence type="ECO:0000256" key="15">
    <source>
        <dbReference type="ARBA" id="ARBA00045727"/>
    </source>
</evidence>
<evidence type="ECO:0000313" key="19">
    <source>
        <dbReference type="EMBL" id="RLW01771.1"/>
    </source>
</evidence>
<keyword evidence="10" id="KW-0649">Protein kinase inhibitor</keyword>
<feature type="compositionally biased region" description="Gly residues" evidence="16">
    <location>
        <begin position="82"/>
        <end position="91"/>
    </location>
</feature>
<evidence type="ECO:0000256" key="1">
    <source>
        <dbReference type="ARBA" id="ARBA00004123"/>
    </source>
</evidence>
<dbReference type="PANTHER" id="PTHR10265:SF9">
    <property type="entry name" value="CYCLIN-DEPENDENT KINASE INHIBITOR 1B"/>
    <property type="match status" value="1"/>
</dbReference>
<evidence type="ECO:0000256" key="7">
    <source>
        <dbReference type="ARBA" id="ARBA00022553"/>
    </source>
</evidence>
<dbReference type="STRING" id="44316.ENSEGOP00005007941"/>
<feature type="chain" id="PRO_5018211050" description="Cyclin-dependent kinase inhibitor 1B" evidence="17">
    <location>
        <begin position="26"/>
        <end position="361"/>
    </location>
</feature>
<keyword evidence="6" id="KW-0963">Cytoplasm</keyword>
<evidence type="ECO:0000256" key="3">
    <source>
        <dbReference type="ARBA" id="ARBA00004496"/>
    </source>
</evidence>
<evidence type="ECO:0000256" key="10">
    <source>
        <dbReference type="ARBA" id="ARBA00023013"/>
    </source>
</evidence>
<keyword evidence="20" id="KW-1185">Reference proteome</keyword>
<evidence type="ECO:0000256" key="11">
    <source>
        <dbReference type="ARBA" id="ARBA00023242"/>
    </source>
</evidence>
<sequence length="361" mass="39011">MAQPGCLNRLVLSIIFFFVSLPSIAILGNQEKGSSLVFSVSLLLRGGGAIGRGIIGTSAIAIGGGPAPRGQRRAPLLTRPGLPGGGSGGSRGSSPGRRLCKGASSPLLRGPKASGAEAGPQRGAARSGGAERSRRAPGNKGRRRPRREQREQQPPPGATACGEMSNVRISNGSPTLERMEARQSDYPKPSACRNLFGPVNHEELNREFKKHLQEMEEAYQRKWNFDFQNHRPLEGRYEWQAVEKGSSPDFYFRPPRLRKTVCKSAGRQSLDVNGNCQTVVFVGSQGISEDTHCVAQKTDVSENQTDLAEQCTAQRKRPAADDSSPQNKRANTTEEEVSEDSPSANSVEQTPKKSSLGRHQT</sequence>
<dbReference type="GO" id="GO:0008285">
    <property type="term" value="P:negative regulation of cell population proliferation"/>
    <property type="evidence" value="ECO:0007669"/>
    <property type="project" value="UniProtKB-ARBA"/>
</dbReference>
<evidence type="ECO:0000256" key="12">
    <source>
        <dbReference type="ARBA" id="ARBA00023306"/>
    </source>
</evidence>
<protein>
    <recommendedName>
        <fullName evidence="5">Cyclin-dependent kinase inhibitor 1B</fullName>
    </recommendedName>
    <alternativeName>
        <fullName evidence="14">Cyclin-dependent kinase inhibitor p27</fullName>
    </alternativeName>
    <alternativeName>
        <fullName evidence="13">p27Kip1</fullName>
    </alternativeName>
</protein>
<dbReference type="GO" id="GO:0005829">
    <property type="term" value="C:cytosol"/>
    <property type="evidence" value="ECO:0007669"/>
    <property type="project" value="UniProtKB-ARBA"/>
</dbReference>